<organism evidence="2 3">
    <name type="scientific">Xenopus laevis</name>
    <name type="common">African clawed frog</name>
    <dbReference type="NCBI Taxonomy" id="8355"/>
    <lineage>
        <taxon>Eukaryota</taxon>
        <taxon>Metazoa</taxon>
        <taxon>Chordata</taxon>
        <taxon>Craniata</taxon>
        <taxon>Vertebrata</taxon>
        <taxon>Euteleostomi</taxon>
        <taxon>Amphibia</taxon>
        <taxon>Batrachia</taxon>
        <taxon>Anura</taxon>
        <taxon>Pipoidea</taxon>
        <taxon>Pipidae</taxon>
        <taxon>Xenopodinae</taxon>
        <taxon>Xenopus</taxon>
        <taxon>Xenopus</taxon>
    </lineage>
</organism>
<feature type="compositionally biased region" description="Low complexity" evidence="1">
    <location>
        <begin position="33"/>
        <end position="52"/>
    </location>
</feature>
<dbReference type="Proteomes" id="UP000186698">
    <property type="component" value="Chromosome 8S"/>
</dbReference>
<evidence type="ECO:0000256" key="1">
    <source>
        <dbReference type="SAM" id="MobiDB-lite"/>
    </source>
</evidence>
<feature type="compositionally biased region" description="Basic and acidic residues" evidence="1">
    <location>
        <begin position="1"/>
        <end position="11"/>
    </location>
</feature>
<reference evidence="3" key="1">
    <citation type="submission" date="2025-08" db="UniProtKB">
        <authorList>
            <consortium name="RefSeq"/>
        </authorList>
    </citation>
    <scope>IDENTIFICATION</scope>
    <source>
        <strain evidence="3">J_2021</strain>
        <tissue evidence="3">Erythrocytes</tissue>
    </source>
</reference>
<accession>A0A8J1LMF3</accession>
<gene>
    <name evidence="3" type="primary">LOC108700036</name>
</gene>
<name>A0A8J1LMF3_XENLA</name>
<dbReference type="GeneID" id="108700036"/>
<sequence>MKTRGEGRDEAELYSPAFLVNRRRDGDVQQPQTARDNGTDTAAGTDTINTTGQGTRPCKAWLLGHSYIHWAAQRDTFHRADGQLGFQQTQVQLQVDQQEGA</sequence>
<dbReference type="AlphaFoldDB" id="A0A8J1LMF3"/>
<protein>
    <submittedName>
        <fullName evidence="3">Uncharacterized protein LOC108700036 isoform X3</fullName>
    </submittedName>
</protein>
<dbReference type="RefSeq" id="XP_041430319.1">
    <property type="nucleotide sequence ID" value="XM_041574385.1"/>
</dbReference>
<keyword evidence="2" id="KW-1185">Reference proteome</keyword>
<feature type="region of interest" description="Disordered" evidence="1">
    <location>
        <begin position="1"/>
        <end position="54"/>
    </location>
</feature>
<proteinExistence type="predicted"/>
<evidence type="ECO:0000313" key="2">
    <source>
        <dbReference type="Proteomes" id="UP000186698"/>
    </source>
</evidence>
<evidence type="ECO:0000313" key="3">
    <source>
        <dbReference type="RefSeq" id="XP_041430319.1"/>
    </source>
</evidence>